<protein>
    <submittedName>
        <fullName evidence="1">Uncharacterized protein</fullName>
    </submittedName>
</protein>
<evidence type="ECO:0000313" key="2">
    <source>
        <dbReference type="Proteomes" id="UP000886998"/>
    </source>
</evidence>
<name>A0A8X6YSG0_9ARAC</name>
<evidence type="ECO:0000313" key="1">
    <source>
        <dbReference type="EMBL" id="GFY76929.1"/>
    </source>
</evidence>
<proteinExistence type="predicted"/>
<dbReference type="Proteomes" id="UP000886998">
    <property type="component" value="Unassembled WGS sequence"/>
</dbReference>
<accession>A0A8X6YSG0</accession>
<gene>
    <name evidence="1" type="ORF">TNIN_53301</name>
</gene>
<comment type="caution">
    <text evidence="1">The sequence shown here is derived from an EMBL/GenBank/DDBJ whole genome shotgun (WGS) entry which is preliminary data.</text>
</comment>
<dbReference type="EMBL" id="BMAV01022232">
    <property type="protein sequence ID" value="GFY76929.1"/>
    <property type="molecule type" value="Genomic_DNA"/>
</dbReference>
<reference evidence="1" key="1">
    <citation type="submission" date="2020-08" db="EMBL/GenBank/DDBJ databases">
        <title>Multicomponent nature underlies the extraordinary mechanical properties of spider dragline silk.</title>
        <authorList>
            <person name="Kono N."/>
            <person name="Nakamura H."/>
            <person name="Mori M."/>
            <person name="Yoshida Y."/>
            <person name="Ohtoshi R."/>
            <person name="Malay A.D."/>
            <person name="Moran D.A.P."/>
            <person name="Tomita M."/>
            <person name="Numata K."/>
            <person name="Arakawa K."/>
        </authorList>
    </citation>
    <scope>NUCLEOTIDE SEQUENCE</scope>
</reference>
<sequence length="90" mass="10075">MSSNLSDLIRPKTVSPKRHHLNIVLSSNPLEIHDVQTYPAFPSRLAKWIIAIVGECRDNGNLDLAFFVQQPSELILRATTNTLSHGLENL</sequence>
<organism evidence="1 2">
    <name type="scientific">Trichonephila inaurata madagascariensis</name>
    <dbReference type="NCBI Taxonomy" id="2747483"/>
    <lineage>
        <taxon>Eukaryota</taxon>
        <taxon>Metazoa</taxon>
        <taxon>Ecdysozoa</taxon>
        <taxon>Arthropoda</taxon>
        <taxon>Chelicerata</taxon>
        <taxon>Arachnida</taxon>
        <taxon>Araneae</taxon>
        <taxon>Araneomorphae</taxon>
        <taxon>Entelegynae</taxon>
        <taxon>Araneoidea</taxon>
        <taxon>Nephilidae</taxon>
        <taxon>Trichonephila</taxon>
        <taxon>Trichonephila inaurata</taxon>
    </lineage>
</organism>
<keyword evidence="2" id="KW-1185">Reference proteome</keyword>
<dbReference type="AlphaFoldDB" id="A0A8X6YSG0"/>